<dbReference type="PANTHER" id="PTHR15532:SF5">
    <property type="entry name" value="SULFOTRANSFERASE DOMAIN-CONTAINING PROTEIN"/>
    <property type="match status" value="1"/>
</dbReference>
<keyword evidence="3" id="KW-0732">Signal</keyword>
<dbReference type="PANTHER" id="PTHR15532">
    <property type="match status" value="1"/>
</dbReference>
<name>A0AAU2W162_9ACTN</name>
<dbReference type="Gene3D" id="1.50.10.100">
    <property type="entry name" value="Chondroitin AC/alginate lyase"/>
    <property type="match status" value="1"/>
</dbReference>
<organism evidence="8">
    <name type="scientific">Streptomyces sp. NBC_00008</name>
    <dbReference type="NCBI Taxonomy" id="2903610"/>
    <lineage>
        <taxon>Bacteria</taxon>
        <taxon>Bacillati</taxon>
        <taxon>Actinomycetota</taxon>
        <taxon>Actinomycetes</taxon>
        <taxon>Kitasatosporales</taxon>
        <taxon>Streptomycetaceae</taxon>
        <taxon>Streptomyces</taxon>
    </lineage>
</organism>
<evidence type="ECO:0000256" key="5">
    <source>
        <dbReference type="ARBA" id="ARBA00023136"/>
    </source>
</evidence>
<dbReference type="InterPro" id="IPR052447">
    <property type="entry name" value="Dermatan-Sulfate_Isomerase"/>
</dbReference>
<dbReference type="GO" id="GO:0016853">
    <property type="term" value="F:isomerase activity"/>
    <property type="evidence" value="ECO:0007669"/>
    <property type="project" value="UniProtKB-KW"/>
</dbReference>
<comment type="subcellular location">
    <subcellularLocation>
        <location evidence="1">Membrane</location>
        <topology evidence="1">Multi-pass membrane protein</topology>
    </subcellularLocation>
</comment>
<gene>
    <name evidence="8" type="ORF">OG398_37565</name>
</gene>
<keyword evidence="7" id="KW-0413">Isomerase</keyword>
<evidence type="ECO:0000256" key="7">
    <source>
        <dbReference type="ARBA" id="ARBA00023235"/>
    </source>
</evidence>
<proteinExistence type="predicted"/>
<keyword evidence="4" id="KW-1133">Transmembrane helix</keyword>
<evidence type="ECO:0000256" key="2">
    <source>
        <dbReference type="ARBA" id="ARBA00022692"/>
    </source>
</evidence>
<dbReference type="AlphaFoldDB" id="A0AAU2W162"/>
<keyword evidence="2" id="KW-0812">Transmembrane</keyword>
<accession>A0AAU2W162</accession>
<evidence type="ECO:0000256" key="3">
    <source>
        <dbReference type="ARBA" id="ARBA00022729"/>
    </source>
</evidence>
<dbReference type="InterPro" id="IPR008929">
    <property type="entry name" value="Chondroitin_lyas"/>
</dbReference>
<dbReference type="EMBL" id="CP108313">
    <property type="protein sequence ID" value="WTW73546.1"/>
    <property type="molecule type" value="Genomic_DNA"/>
</dbReference>
<evidence type="ECO:0000313" key="8">
    <source>
        <dbReference type="EMBL" id="WTW73546.1"/>
    </source>
</evidence>
<dbReference type="Gene3D" id="2.70.98.70">
    <property type="match status" value="1"/>
</dbReference>
<dbReference type="GO" id="GO:0016020">
    <property type="term" value="C:membrane"/>
    <property type="evidence" value="ECO:0007669"/>
    <property type="project" value="UniProtKB-SubCell"/>
</dbReference>
<keyword evidence="6" id="KW-0325">Glycoprotein</keyword>
<reference evidence="8" key="1">
    <citation type="submission" date="2022-10" db="EMBL/GenBank/DDBJ databases">
        <title>The complete genomes of actinobacterial strains from the NBC collection.</title>
        <authorList>
            <person name="Joergensen T.S."/>
            <person name="Alvarez Arevalo M."/>
            <person name="Sterndorff E.B."/>
            <person name="Faurdal D."/>
            <person name="Vuksanovic O."/>
            <person name="Mourched A.-S."/>
            <person name="Charusanti P."/>
            <person name="Shaw S."/>
            <person name="Blin K."/>
            <person name="Weber T."/>
        </authorList>
    </citation>
    <scope>NUCLEOTIDE SEQUENCE</scope>
    <source>
        <strain evidence="8">NBC_00008</strain>
    </source>
</reference>
<keyword evidence="5" id="KW-0472">Membrane</keyword>
<evidence type="ECO:0000256" key="4">
    <source>
        <dbReference type="ARBA" id="ARBA00022989"/>
    </source>
</evidence>
<evidence type="ECO:0000256" key="1">
    <source>
        <dbReference type="ARBA" id="ARBA00004141"/>
    </source>
</evidence>
<sequence length="659" mass="72238">MLLSATPPAGPRPAQEARLYEEAARHRGLTPPRTHPPASITWLGPAASNPALAYRVGGDPAHLAESRRWIEAAVRLPHWGKAHMPDHDLDAGWLLHHLALAYKWIGGELPDGVRALLRYKLLLQGRRLYEYAVASEGSWWSSSYWQNHNWICYAGLATAGYVLGKEEWTERAKDNLGTVLDLMPEDGSHAEGVVYWRYGVPFLAIHLDLLKEAEGIDWWDRGGFMSHTFRYRLHQTAPGFAFNVDHGDCHDRRSGHSAGLYYRLGAQYGIPEAQWMGDLASGELLWKEAAESGVRPGILPEAYLEYLWYDPSVEAARPTETRAFFPDLGLLAARTGWDDDATLVSFKASPGGGHRAWETAAKHRAEKGWETLNQGHHHPDSGSFVLVSQGAFLAVDEGYSNRKKAAHHNLLLVDGQGYADEDRYHVYRDIPFERQARQRDVLLSPDCGWAHATAEIAAMYDPALGVRRLDRTLVFTPSGRLVLLDLAEADAAREWTFLLQTDGPTQARPDGSRLIRSGEAAARMRQFAPADGRTVSEVTEVVANPTSSTPELSLTRTLHTLRSTTARTAEGLFLTAIGPQTGADAAQVPCAAGHGVTFGTETVLLSPVARRIRTEGVGADAAAALLTADGAPYVVAATRLELDGEVVLDVPEPYTGKVG</sequence>
<evidence type="ECO:0000256" key="6">
    <source>
        <dbReference type="ARBA" id="ARBA00023180"/>
    </source>
</evidence>
<protein>
    <submittedName>
        <fullName evidence="8">Heparinase II/III-family protein</fullName>
    </submittedName>
</protein>
<dbReference type="SUPFAM" id="SSF48230">
    <property type="entry name" value="Chondroitin AC/alginate lyase"/>
    <property type="match status" value="1"/>
</dbReference>